<dbReference type="Gene3D" id="3.40.50.10800">
    <property type="entry name" value="NadA-like"/>
    <property type="match status" value="1"/>
</dbReference>
<evidence type="ECO:0000313" key="2">
    <source>
        <dbReference type="Proteomes" id="UP000028501"/>
    </source>
</evidence>
<dbReference type="InterPro" id="IPR003473">
    <property type="entry name" value="NadA"/>
</dbReference>
<dbReference type="GO" id="GO:0008987">
    <property type="term" value="F:quinolinate synthetase A activity"/>
    <property type="evidence" value="ECO:0007669"/>
    <property type="project" value="InterPro"/>
</dbReference>
<dbReference type="Pfam" id="PF02445">
    <property type="entry name" value="NadA"/>
    <property type="match status" value="1"/>
</dbReference>
<dbReference type="Proteomes" id="UP000028501">
    <property type="component" value="Chromosome"/>
</dbReference>
<protein>
    <submittedName>
        <fullName evidence="1">Quinolinate synthase</fullName>
        <ecNumber evidence="1">2.5.1.72</ecNumber>
    </submittedName>
</protein>
<dbReference type="KEGG" id="afg:AFULGI_00020920"/>
<dbReference type="HOGENOM" id="CLU_3056914_0_0_2"/>
<gene>
    <name evidence="1" type="ORF">AFULGI_00020920</name>
</gene>
<sequence length="53" mass="6314">MFAEQMFDIERLKRQKNAVILAHNYQILPIQGVADFVGDSLNYQWLQRMLMQT</sequence>
<proteinExistence type="predicted"/>
<dbReference type="UniPathway" id="UPA00253">
    <property type="reaction ID" value="UER00327"/>
</dbReference>
<name>A0A075WFR4_ARCFL</name>
<dbReference type="GO" id="GO:0051539">
    <property type="term" value="F:4 iron, 4 sulfur cluster binding"/>
    <property type="evidence" value="ECO:0007669"/>
    <property type="project" value="InterPro"/>
</dbReference>
<dbReference type="EC" id="2.5.1.72" evidence="1"/>
<dbReference type="AlphaFoldDB" id="A0A075WFR4"/>
<dbReference type="EMBL" id="CP006577">
    <property type="protein sequence ID" value="AIG98836.1"/>
    <property type="molecule type" value="Genomic_DNA"/>
</dbReference>
<reference evidence="1 2" key="1">
    <citation type="submission" date="2013-07" db="EMBL/GenBank/DDBJ databases">
        <title>Genome of Archaeoglobus fulgidus.</title>
        <authorList>
            <person name="Fiebig A."/>
            <person name="Birkeland N.-K."/>
        </authorList>
    </citation>
    <scope>NUCLEOTIDE SEQUENCE [LARGE SCALE GENOMIC DNA]</scope>
    <source>
        <strain evidence="1 2">DSM 8774</strain>
    </source>
</reference>
<accession>A0A075WFR4</accession>
<keyword evidence="1" id="KW-0808">Transferase</keyword>
<dbReference type="InterPro" id="IPR036094">
    <property type="entry name" value="NadA_sf"/>
</dbReference>
<organism evidence="1 2">
    <name type="scientific">Archaeoglobus fulgidus DSM 8774</name>
    <dbReference type="NCBI Taxonomy" id="1344584"/>
    <lineage>
        <taxon>Archaea</taxon>
        <taxon>Methanobacteriati</taxon>
        <taxon>Methanobacteriota</taxon>
        <taxon>Archaeoglobi</taxon>
        <taxon>Archaeoglobales</taxon>
        <taxon>Archaeoglobaceae</taxon>
        <taxon>Archaeoglobus</taxon>
    </lineage>
</organism>
<dbReference type="GO" id="GO:0009435">
    <property type="term" value="P:NAD+ biosynthetic process"/>
    <property type="evidence" value="ECO:0007669"/>
    <property type="project" value="UniProtKB-UniPathway"/>
</dbReference>
<dbReference type="SUPFAM" id="SSF142754">
    <property type="entry name" value="NadA-like"/>
    <property type="match status" value="1"/>
</dbReference>
<evidence type="ECO:0000313" key="1">
    <source>
        <dbReference type="EMBL" id="AIG98836.1"/>
    </source>
</evidence>